<accession>A0AA36JBN6</accession>
<dbReference type="Pfam" id="PF26363">
    <property type="entry name" value="Phospholipase-like"/>
    <property type="match status" value="1"/>
</dbReference>
<feature type="transmembrane region" description="Helical" evidence="1">
    <location>
        <begin position="196"/>
        <end position="222"/>
    </location>
</feature>
<keyword evidence="1" id="KW-0812">Transmembrane</keyword>
<dbReference type="AlphaFoldDB" id="A0AA36JBN6"/>
<name>A0AA36JBN6_9DINO</name>
<reference evidence="2" key="1">
    <citation type="submission" date="2023-08" db="EMBL/GenBank/DDBJ databases">
        <authorList>
            <person name="Chen Y."/>
            <person name="Shah S."/>
            <person name="Dougan E. K."/>
            <person name="Thang M."/>
            <person name="Chan C."/>
        </authorList>
    </citation>
    <scope>NUCLEOTIDE SEQUENCE</scope>
</reference>
<keyword evidence="3" id="KW-1185">Reference proteome</keyword>
<protein>
    <recommendedName>
        <fullName evidence="4">Fungal lipase-like domain-containing protein</fullName>
    </recommendedName>
</protein>
<dbReference type="GO" id="GO:0006629">
    <property type="term" value="P:lipid metabolic process"/>
    <property type="evidence" value="ECO:0007669"/>
    <property type="project" value="InterPro"/>
</dbReference>
<dbReference type="EMBL" id="CAUJNA010003486">
    <property type="protein sequence ID" value="CAJ1403240.1"/>
    <property type="molecule type" value="Genomic_DNA"/>
</dbReference>
<evidence type="ECO:0008006" key="4">
    <source>
        <dbReference type="Google" id="ProtNLM"/>
    </source>
</evidence>
<dbReference type="Gene3D" id="3.40.50.1820">
    <property type="entry name" value="alpha/beta hydrolase"/>
    <property type="match status" value="1"/>
</dbReference>
<feature type="transmembrane region" description="Helical" evidence="1">
    <location>
        <begin position="453"/>
        <end position="471"/>
    </location>
</feature>
<proteinExistence type="predicted"/>
<sequence>MESRPSSRCRGLDLWRAAKHQVLKGYEVQQLRKSLAFSLLAGYHTYVFFAAGLSILKTLCGNLMLAWFISWFQEVMVAEADLSQVSLGFYLAVLTRCWLLIHLAAELMRCCLWLVEDCWQVQTFQTYRQVLTGEALQTMNQASEELTTAQILAKADWRHRSSWQWYLDLAVQLAIYVSLDLFPLAASAPHFARLELAGGCTALLASACSVAVGHCALLYLAWVASDVAAKLRAWRTPREAEALLEAPEPVDDVDETNGEASGRDDPLAPAHLCALLGGALHLGWVTVLKLVLFVALVAVALQRDVVAENPFWLVAALLLGVAFWHSSFQQLAKRAGGGGCERCHLRFGAESGRPGLEVFVDKVRLWGEKNAGMSAGALSQQYELSAFALLLQAALFGNFRWLVGAVVVLLLVLALLLRRATLTSLGRWCAFWGIVEGLGFVAFASLINAAYSAWAGLGVLLMAALLQFTLARRELRAWRTWRAVTLGMHCSLVVVVALCMWCMQGNSHWSNQTSRATWGAFPFCGLRWPIGAGQELSLIDFADLCALTNLGSSFNASLASQFPGWTLVYERRAGSTQKVGHGFNDWTTFFELADPSNETTVFALRGTQSPLDVLQDLNIFTPVAVTQIAAYLGPDLTSSVTKTVFGLFAGLPTIDKDFFQVLLEHVRAKVAAAPKRRFYLTGHSLGGGLAKLVALEVGQVSVTFASPGLRYTSQMLLSEQSAISQQDVLAAGDRLSTVVVPEHDLVSRVDQQLGAQLGVPCDKNPFACHSLQHILYELHQGC</sequence>
<dbReference type="SUPFAM" id="SSF53474">
    <property type="entry name" value="alpha/beta-Hydrolases"/>
    <property type="match status" value="1"/>
</dbReference>
<organism evidence="2 3">
    <name type="scientific">Effrenium voratum</name>
    <dbReference type="NCBI Taxonomy" id="2562239"/>
    <lineage>
        <taxon>Eukaryota</taxon>
        <taxon>Sar</taxon>
        <taxon>Alveolata</taxon>
        <taxon>Dinophyceae</taxon>
        <taxon>Suessiales</taxon>
        <taxon>Symbiodiniaceae</taxon>
        <taxon>Effrenium</taxon>
    </lineage>
</organism>
<feature type="transmembrane region" description="Helical" evidence="1">
    <location>
        <begin position="274"/>
        <end position="299"/>
    </location>
</feature>
<keyword evidence="1" id="KW-0472">Membrane</keyword>
<feature type="transmembrane region" description="Helical" evidence="1">
    <location>
        <begin position="46"/>
        <end position="72"/>
    </location>
</feature>
<feature type="transmembrane region" description="Helical" evidence="1">
    <location>
        <begin position="429"/>
        <end position="447"/>
    </location>
</feature>
<dbReference type="Proteomes" id="UP001178507">
    <property type="component" value="Unassembled WGS sequence"/>
</dbReference>
<feature type="transmembrane region" description="Helical" evidence="1">
    <location>
        <begin position="399"/>
        <end position="417"/>
    </location>
</feature>
<dbReference type="InterPro" id="IPR029058">
    <property type="entry name" value="AB_hydrolase_fold"/>
</dbReference>
<feature type="transmembrane region" description="Helical" evidence="1">
    <location>
        <begin position="483"/>
        <end position="503"/>
    </location>
</feature>
<evidence type="ECO:0000313" key="3">
    <source>
        <dbReference type="Proteomes" id="UP001178507"/>
    </source>
</evidence>
<feature type="transmembrane region" description="Helical" evidence="1">
    <location>
        <begin position="311"/>
        <end position="328"/>
    </location>
</feature>
<feature type="transmembrane region" description="Helical" evidence="1">
    <location>
        <begin position="84"/>
        <end position="105"/>
    </location>
</feature>
<comment type="caution">
    <text evidence="2">The sequence shown here is derived from an EMBL/GenBank/DDBJ whole genome shotgun (WGS) entry which is preliminary data.</text>
</comment>
<gene>
    <name evidence="2" type="ORF">EVOR1521_LOCUS25961</name>
</gene>
<evidence type="ECO:0000313" key="2">
    <source>
        <dbReference type="EMBL" id="CAJ1403240.1"/>
    </source>
</evidence>
<evidence type="ECO:0000256" key="1">
    <source>
        <dbReference type="SAM" id="Phobius"/>
    </source>
</evidence>
<keyword evidence="1" id="KW-1133">Transmembrane helix</keyword>